<protein>
    <recommendedName>
        <fullName evidence="3">Lipoprotein</fullName>
    </recommendedName>
</protein>
<keyword evidence="2" id="KW-1185">Reference proteome</keyword>
<dbReference type="KEGG" id="hoh:Hoch_4597"/>
<evidence type="ECO:0008006" key="3">
    <source>
        <dbReference type="Google" id="ProtNLM"/>
    </source>
</evidence>
<dbReference type="HOGENOM" id="CLU_703517_0_0_7"/>
<sequence length="392" mass="42006">MSLKSLLKRFAPYAGVFVLAGTVGACGDDGGDGNTPDIDGGPDPIDAGIDAEVCVGHGCEGIDSPFQLPEGGEVRLERFQYLSNDDPDDNRDLAAQAFFFENQDPLSRGLDGEPVTIRQELADQGYSCGDFTKGIFFDNGNAPEMDAIIASRDYYDVGETVTLTNTDNTAEVIELEKQAPGATDLSAGLEHPILYQGNPKFQLTRNATFSASIDGSQEYPELDVTFGESVVGEEMAEADGSGTPLIYMPSAFTLTSPTEDELFEQGLNFTKGEDFSFTYTLDEPTPAGFPTVVPFVAFLDADFKVEAYCFKTPVDGADPDTGDFTIPYEIFEVVSPGGDDIATNFLFGRFTHVAWEVGQDATRLDFLGVECFASVNDNGGGYTVLDASTAAN</sequence>
<dbReference type="PROSITE" id="PS51257">
    <property type="entry name" value="PROKAR_LIPOPROTEIN"/>
    <property type="match status" value="1"/>
</dbReference>
<evidence type="ECO:0000313" key="1">
    <source>
        <dbReference type="EMBL" id="ACY17088.1"/>
    </source>
</evidence>
<dbReference type="EMBL" id="CP001804">
    <property type="protein sequence ID" value="ACY17088.1"/>
    <property type="molecule type" value="Genomic_DNA"/>
</dbReference>
<gene>
    <name evidence="1" type="ordered locus">Hoch_4597</name>
</gene>
<reference evidence="1 2" key="1">
    <citation type="journal article" date="2010" name="Stand. Genomic Sci.">
        <title>Complete genome sequence of Haliangium ochraceum type strain (SMP-2).</title>
        <authorList>
            <consortium name="US DOE Joint Genome Institute (JGI-PGF)"/>
            <person name="Ivanova N."/>
            <person name="Daum C."/>
            <person name="Lang E."/>
            <person name="Abt B."/>
            <person name="Kopitz M."/>
            <person name="Saunders E."/>
            <person name="Lapidus A."/>
            <person name="Lucas S."/>
            <person name="Glavina Del Rio T."/>
            <person name="Nolan M."/>
            <person name="Tice H."/>
            <person name="Copeland A."/>
            <person name="Cheng J.F."/>
            <person name="Chen F."/>
            <person name="Bruce D."/>
            <person name="Goodwin L."/>
            <person name="Pitluck S."/>
            <person name="Mavromatis K."/>
            <person name="Pati A."/>
            <person name="Mikhailova N."/>
            <person name="Chen A."/>
            <person name="Palaniappan K."/>
            <person name="Land M."/>
            <person name="Hauser L."/>
            <person name="Chang Y.J."/>
            <person name="Jeffries C.D."/>
            <person name="Detter J.C."/>
            <person name="Brettin T."/>
            <person name="Rohde M."/>
            <person name="Goker M."/>
            <person name="Bristow J."/>
            <person name="Markowitz V."/>
            <person name="Eisen J.A."/>
            <person name="Hugenholtz P."/>
            <person name="Kyrpides N.C."/>
            <person name="Klenk H.P."/>
        </authorList>
    </citation>
    <scope>NUCLEOTIDE SEQUENCE [LARGE SCALE GENOMIC DNA]</scope>
    <source>
        <strain evidence="2">DSM 14365 / CIP 107738 / JCM 11303 / AJ 13395 / SMP-2</strain>
    </source>
</reference>
<name>D0LQ51_HALO1</name>
<dbReference type="AlphaFoldDB" id="D0LQ51"/>
<proteinExistence type="predicted"/>
<accession>D0LQ51</accession>
<evidence type="ECO:0000313" key="2">
    <source>
        <dbReference type="Proteomes" id="UP000001880"/>
    </source>
</evidence>
<organism evidence="1 2">
    <name type="scientific">Haliangium ochraceum (strain DSM 14365 / JCM 11303 / SMP-2)</name>
    <dbReference type="NCBI Taxonomy" id="502025"/>
    <lineage>
        <taxon>Bacteria</taxon>
        <taxon>Pseudomonadati</taxon>
        <taxon>Myxococcota</taxon>
        <taxon>Polyangia</taxon>
        <taxon>Haliangiales</taxon>
        <taxon>Kofleriaceae</taxon>
        <taxon>Haliangium</taxon>
    </lineage>
</organism>
<dbReference type="Proteomes" id="UP000001880">
    <property type="component" value="Chromosome"/>
</dbReference>